<evidence type="ECO:0000313" key="3">
    <source>
        <dbReference type="Proteomes" id="UP000596742"/>
    </source>
</evidence>
<evidence type="ECO:0000256" key="1">
    <source>
        <dbReference type="SAM" id="MobiDB-lite"/>
    </source>
</evidence>
<dbReference type="OrthoDB" id="5954637at2759"/>
<feature type="region of interest" description="Disordered" evidence="1">
    <location>
        <begin position="34"/>
        <end position="65"/>
    </location>
</feature>
<gene>
    <name evidence="2" type="ORF">MGAL_10B039227</name>
</gene>
<comment type="caution">
    <text evidence="2">The sequence shown here is derived from an EMBL/GenBank/DDBJ whole genome shotgun (WGS) entry which is preliminary data.</text>
</comment>
<organism evidence="2 3">
    <name type="scientific">Mytilus galloprovincialis</name>
    <name type="common">Mediterranean mussel</name>
    <dbReference type="NCBI Taxonomy" id="29158"/>
    <lineage>
        <taxon>Eukaryota</taxon>
        <taxon>Metazoa</taxon>
        <taxon>Spiralia</taxon>
        <taxon>Lophotrochozoa</taxon>
        <taxon>Mollusca</taxon>
        <taxon>Bivalvia</taxon>
        <taxon>Autobranchia</taxon>
        <taxon>Pteriomorphia</taxon>
        <taxon>Mytilida</taxon>
        <taxon>Mytiloidea</taxon>
        <taxon>Mytilidae</taxon>
        <taxon>Mytilinae</taxon>
        <taxon>Mytilus</taxon>
    </lineage>
</organism>
<accession>A0A8B6DA34</accession>
<proteinExistence type="predicted"/>
<dbReference type="AlphaFoldDB" id="A0A8B6DA34"/>
<dbReference type="EMBL" id="UYJE01003061">
    <property type="protein sequence ID" value="VDI16231.1"/>
    <property type="molecule type" value="Genomic_DNA"/>
</dbReference>
<dbReference type="Proteomes" id="UP000596742">
    <property type="component" value="Unassembled WGS sequence"/>
</dbReference>
<reference evidence="2" key="1">
    <citation type="submission" date="2018-11" db="EMBL/GenBank/DDBJ databases">
        <authorList>
            <person name="Alioto T."/>
            <person name="Alioto T."/>
        </authorList>
    </citation>
    <scope>NUCLEOTIDE SEQUENCE</scope>
</reference>
<evidence type="ECO:0000313" key="2">
    <source>
        <dbReference type="EMBL" id="VDI16231.1"/>
    </source>
</evidence>
<name>A0A8B6DA34_MYTGA</name>
<protein>
    <submittedName>
        <fullName evidence="2">Uncharacterized protein</fullName>
    </submittedName>
</protein>
<keyword evidence="3" id="KW-1185">Reference proteome</keyword>
<feature type="compositionally biased region" description="Acidic residues" evidence="1">
    <location>
        <begin position="50"/>
        <end position="60"/>
    </location>
</feature>
<sequence>MKNIHGLETGKRSYKVIEKKVGVSQDDLDQYDHGNLIDAISDDSSSAELDTPDDSDSDVQDSERKTCYIGEVTDGSVKDKVEEKEYLKTTYHKRKKKRRLNGEQFIGDSVTSQRSRNRGDRTIHWIFYCNWTHSMKEAEIGPEDAHYAWPNEVLKNLRSLVPFYVKREIKKDAFKVSIGQFCEVVGRKNDIMEI</sequence>
<feature type="compositionally biased region" description="Low complexity" evidence="1">
    <location>
        <begin position="37"/>
        <end position="47"/>
    </location>
</feature>